<dbReference type="SMART" id="SM00015">
    <property type="entry name" value="IQ"/>
    <property type="match status" value="1"/>
</dbReference>
<evidence type="ECO:0000256" key="1">
    <source>
        <dbReference type="SAM" id="MobiDB-lite"/>
    </source>
</evidence>
<dbReference type="Gene3D" id="1.20.5.190">
    <property type="match status" value="1"/>
</dbReference>
<dbReference type="CDD" id="cd23767">
    <property type="entry name" value="IQCD"/>
    <property type="match status" value="1"/>
</dbReference>
<dbReference type="OrthoDB" id="2385347at2759"/>
<feature type="region of interest" description="Disordered" evidence="1">
    <location>
        <begin position="392"/>
        <end position="452"/>
    </location>
</feature>
<feature type="compositionally biased region" description="Polar residues" evidence="1">
    <location>
        <begin position="402"/>
        <end position="425"/>
    </location>
</feature>
<evidence type="ECO:0000313" key="2">
    <source>
        <dbReference type="EMBL" id="OBZ81925.1"/>
    </source>
</evidence>
<sequence length="452" mass="52522">MLQQEFYNNQESHHYYDQDAITVTQHLTPEQYLYEFPTRDCLEALSYLDNDTQDSCFDLCSFVSSSAAFTSAYYNCYSIMDHEMEDELVDDGRLSPLQLPAQLVQSSRPVEPSSTLKPVGPSSFLADVQLCDHVTQTDVDSLDFDSSDSIISSTIRTLESRVVLIKLNRSQKQLTFIKTKQTDHDGSYSDEGYDDTTELDEELESNCIFYPIQENDDEQTKAAIRIQALWRGYCSRKQHKSNLKPDQQLLVQLMKFSNRVHHRQMQFMQDRLAHLEHQVRQESAMRTAFEKAMEDTVVLMDQQQKVIYDRLEQEVHLRQTYEAKVKTTLDQLQPLESRLRKETNARLRLEEMMTRVLDQMHASEESRKKQIQQDEASRCQLQAKLDQALSELDQLKRKDTSRPSNIPNTSSRRQPRSTITPTKTSPIERPSIVPSIRRSAVQQKSSTTNRRK</sequence>
<keyword evidence="3" id="KW-1185">Reference proteome</keyword>
<dbReference type="EMBL" id="LUGH01001005">
    <property type="protein sequence ID" value="OBZ81925.1"/>
    <property type="molecule type" value="Genomic_DNA"/>
</dbReference>
<name>A0A1C7MYE2_9FUNG</name>
<comment type="caution">
    <text evidence="2">The sequence shown here is derived from an EMBL/GenBank/DDBJ whole genome shotgun (WGS) entry which is preliminary data.</text>
</comment>
<accession>A0A1C7MYE2</accession>
<feature type="compositionally biased region" description="Polar residues" evidence="1">
    <location>
        <begin position="440"/>
        <end position="452"/>
    </location>
</feature>
<dbReference type="Proteomes" id="UP000093000">
    <property type="component" value="Unassembled WGS sequence"/>
</dbReference>
<dbReference type="InterPro" id="IPR000048">
    <property type="entry name" value="IQ_motif_EF-hand-BS"/>
</dbReference>
<gene>
    <name evidence="2" type="ORF">A0J61_10025</name>
</gene>
<dbReference type="PROSITE" id="PS50096">
    <property type="entry name" value="IQ"/>
    <property type="match status" value="1"/>
</dbReference>
<dbReference type="STRING" id="101091.A0A1C7MYE2"/>
<dbReference type="InParanoid" id="A0A1C7MYE2"/>
<organism evidence="2 3">
    <name type="scientific">Choanephora cucurbitarum</name>
    <dbReference type="NCBI Taxonomy" id="101091"/>
    <lineage>
        <taxon>Eukaryota</taxon>
        <taxon>Fungi</taxon>
        <taxon>Fungi incertae sedis</taxon>
        <taxon>Mucoromycota</taxon>
        <taxon>Mucoromycotina</taxon>
        <taxon>Mucoromycetes</taxon>
        <taxon>Mucorales</taxon>
        <taxon>Mucorineae</taxon>
        <taxon>Choanephoraceae</taxon>
        <taxon>Choanephoroideae</taxon>
        <taxon>Choanephora</taxon>
    </lineage>
</organism>
<dbReference type="Pfam" id="PF00612">
    <property type="entry name" value="IQ"/>
    <property type="match status" value="1"/>
</dbReference>
<protein>
    <submittedName>
        <fullName evidence="2">Uncharacterized protein</fullName>
    </submittedName>
</protein>
<evidence type="ECO:0000313" key="3">
    <source>
        <dbReference type="Proteomes" id="UP000093000"/>
    </source>
</evidence>
<proteinExistence type="predicted"/>
<reference evidence="2 3" key="1">
    <citation type="submission" date="2016-03" db="EMBL/GenBank/DDBJ databases">
        <title>Choanephora cucurbitarum.</title>
        <authorList>
            <person name="Min B."/>
            <person name="Park H."/>
            <person name="Park J.-H."/>
            <person name="Shin H.-D."/>
            <person name="Choi I.-G."/>
        </authorList>
    </citation>
    <scope>NUCLEOTIDE SEQUENCE [LARGE SCALE GENOMIC DNA]</scope>
    <source>
        <strain evidence="2 3">KUS-F28377</strain>
    </source>
</reference>
<dbReference type="AlphaFoldDB" id="A0A1C7MYE2"/>